<feature type="signal peptide" evidence="1">
    <location>
        <begin position="1"/>
        <end position="26"/>
    </location>
</feature>
<evidence type="ECO:0000313" key="2">
    <source>
        <dbReference type="EMBL" id="UUV99460.1"/>
    </source>
</evidence>
<organism evidence="2 3">
    <name type="scientific">Vagococcus luciliae</name>
    <dbReference type="NCBI Taxonomy" id="2920380"/>
    <lineage>
        <taxon>Bacteria</taxon>
        <taxon>Bacillati</taxon>
        <taxon>Bacillota</taxon>
        <taxon>Bacilli</taxon>
        <taxon>Lactobacillales</taxon>
        <taxon>Enterococcaceae</taxon>
        <taxon>Vagococcus</taxon>
    </lineage>
</organism>
<dbReference type="RefSeq" id="WP_257700404.1">
    <property type="nucleotide sequence ID" value="NZ_CP102451.1"/>
</dbReference>
<evidence type="ECO:0000256" key="1">
    <source>
        <dbReference type="SAM" id="SignalP"/>
    </source>
</evidence>
<dbReference type="Proteomes" id="UP001058273">
    <property type="component" value="Chromosome"/>
</dbReference>
<keyword evidence="1" id="KW-0732">Signal</keyword>
<name>A0ABY5P0J9_9ENTE</name>
<gene>
    <name evidence="2" type="ORF">G314FT_16210</name>
</gene>
<proteinExistence type="predicted"/>
<evidence type="ECO:0008006" key="4">
    <source>
        <dbReference type="Google" id="ProtNLM"/>
    </source>
</evidence>
<dbReference type="EMBL" id="CP102451">
    <property type="protein sequence ID" value="UUV99460.1"/>
    <property type="molecule type" value="Genomic_DNA"/>
</dbReference>
<keyword evidence="3" id="KW-1185">Reference proteome</keyword>
<evidence type="ECO:0000313" key="3">
    <source>
        <dbReference type="Proteomes" id="UP001058273"/>
    </source>
</evidence>
<reference evidence="2" key="1">
    <citation type="submission" date="2022-08" db="EMBL/GenBank/DDBJ databases">
        <title>Genome sequence of Vagococcus luciliae DSM 112651.</title>
        <authorList>
            <person name="Juan G."/>
            <person name="Anja P."/>
            <person name="Rolf D."/>
            <person name="Kampfer P."/>
            <person name="Vilcinskas A."/>
        </authorList>
    </citation>
    <scope>NUCLEOTIDE SEQUENCE</scope>
    <source>
        <strain evidence="2">G314FT</strain>
    </source>
</reference>
<reference evidence="2" key="2">
    <citation type="submission" date="2022-08" db="EMBL/GenBank/DDBJ databases">
        <authorList>
            <person name="Poehlein A."/>
            <person name="Guzman J."/>
            <person name="Daniel R."/>
            <person name="Vilcinskas A."/>
        </authorList>
    </citation>
    <scope>NUCLEOTIDE SEQUENCE</scope>
    <source>
        <strain evidence="2">G314FT</strain>
    </source>
</reference>
<accession>A0ABY5P0J9</accession>
<feature type="chain" id="PRO_5047115502" description="WxL domain-containing protein" evidence="1">
    <location>
        <begin position="27"/>
        <end position="1209"/>
    </location>
</feature>
<dbReference type="InterPro" id="IPR046776">
    <property type="entry name" value="Pectate_lyase_5"/>
</dbReference>
<protein>
    <recommendedName>
        <fullName evidence="4">WxL domain-containing protein</fullName>
    </recommendedName>
</protein>
<sequence length="1209" mass="131162">MKKKGWMGYVLVALCSLTIGSERVWAQETSNSNSLISPKQAQVVSSKKQFGGLQNLKQFSLDNQGTGIVAYNFGKSMEDIKALNGDEQAAKEMILYESGATATGLIGDVTDKIQVGDLGDLFSTSSNDLAEHHVTLTVPAEYSGTGKELSTDVIIYTGKVAKPTTFRELDTALQSTDVAIVDVQNSMSNSTNISPGWLSQNKKDFVLLGNGYSVDFYNACYAWADSYNSNKAHKPVVDNIDMYGTNYFGPVTMYNLITLGASITYRNVNYLGSQITACFQATIRFAGKNNVKSVYPGYTSYDGTNRTNTNGQGQAGLESHTLVFEDNTDTTIASQDGDGVILGSWYSNWDPVQSIQPSMKVGKNANVVIKTIGNGNGESLFYQVTEYAWKIPSVINIQRNGRIDIDKGGKLTTETGENTDRILVRLGYNSAVPSEWYTTINLGEDSQFIGNINGPIATSSVAGFILSKNSQINVGKNSKMIVNSKNTTTGLPLFQLGDNSQVNVAESGNLTVNKNGGNGKILNLGAGSLFNVSDEGNVQFVSDGEGTSTDSMIYGANKSTFIIGERGLFTSHIKSGTGTRTMLDFASGANFKFANARRIDLDARGNAKASLIGMATGDFLADIQAVKAWTKEDAGQSDDHPSYDWSPMYGIDVRYNGSSPSKITANSLTYKMRDDFINNYKTQNMSRVLFDYIPDVNIGFDELSDNPKLSSSQIFKGVVNNGSSVAFYKVVDEKDPSKDMLLPNATVPSPVEGESKKYHVVASNTGTYEFKVPSDFKLVAGDKIKAYGFLNGKDDYVINTVQDKTPPTAEDAHYYLPVHGETPDPGVLVINVSDTNPNNKNYTYQYNEANPKETIDAYMSEIGDHKVKVDVSDEAGNTATIDTTLSVVESSTHVSGEELSISFKDLRNMSEKQMKEYILSKGNVSAYKLLNGKKIDLSKFVSVKDLGGLADIEHIKSTPYTISLVVSAKDAGEGVSDDITGTMTVKVTDIDAVLTISFINEAGKVLDDYTTTVKALVGDTLDLTKDKNIKTQQELLKSNGYLLGSGPDQETAFKVTDTEMTLVYHVEGTVMIQSVPTVLDFGTVKYTASPNRVEKPTYDKPLVVSDTRANVTDGWSMYAQMSSPLQTTDGKVLEDVIHYVSNGKDTVLSENSQAIFSDKENKAGIYDISNGWGDKPKSDGIKLELGSSGDIHTGSYTGEITWKIMEGQP</sequence>
<dbReference type="Pfam" id="PF20585">
    <property type="entry name" value="Pectate_lyase_5"/>
    <property type="match status" value="1"/>
</dbReference>